<evidence type="ECO:0000313" key="3">
    <source>
        <dbReference type="Proteomes" id="UP000712281"/>
    </source>
</evidence>
<name>A0A8S9HII1_BRACR</name>
<feature type="region of interest" description="Disordered" evidence="1">
    <location>
        <begin position="284"/>
        <end position="328"/>
    </location>
</feature>
<evidence type="ECO:0000313" key="2">
    <source>
        <dbReference type="EMBL" id="KAF2557793.1"/>
    </source>
</evidence>
<sequence length="328" mass="36899">MAGRVNLYLNQIGGVTHGDRRNISSSHCERNKTAMECSRDKRMQERKAQLDQFQFGSSLSALFVLQTTHIFPFASPVRESEAVTVSRWSRIIVQFMASSCSSVEADMCNDPISQSLSVLVDPLRRGKIRYSGVVVGVSPEEVVTEGQWMDLDLGFFGGSGDEPTVEMRFGQSTFWLRTGKAGQIWWLIQSSPAISFRVKVAPLPIRCLLEVRIARALADVVVFHSAQATQEQLHFVGNPNQEATPVVQEVDGLEGQEELCFINNNEHGSDITERRHEVAPNYLSERPRWSDPEKSLAISSRWKPRTDPERPIRMTTPGRSQPRATWPE</sequence>
<feature type="compositionally biased region" description="Basic and acidic residues" evidence="1">
    <location>
        <begin position="285"/>
        <end position="294"/>
    </location>
</feature>
<organism evidence="2 3">
    <name type="scientific">Brassica cretica</name>
    <name type="common">Mustard</name>
    <dbReference type="NCBI Taxonomy" id="69181"/>
    <lineage>
        <taxon>Eukaryota</taxon>
        <taxon>Viridiplantae</taxon>
        <taxon>Streptophyta</taxon>
        <taxon>Embryophyta</taxon>
        <taxon>Tracheophyta</taxon>
        <taxon>Spermatophyta</taxon>
        <taxon>Magnoliopsida</taxon>
        <taxon>eudicotyledons</taxon>
        <taxon>Gunneridae</taxon>
        <taxon>Pentapetalae</taxon>
        <taxon>rosids</taxon>
        <taxon>malvids</taxon>
        <taxon>Brassicales</taxon>
        <taxon>Brassicaceae</taxon>
        <taxon>Brassiceae</taxon>
        <taxon>Brassica</taxon>
    </lineage>
</organism>
<dbReference type="AlphaFoldDB" id="A0A8S9HII1"/>
<dbReference type="Proteomes" id="UP000712281">
    <property type="component" value="Unassembled WGS sequence"/>
</dbReference>
<feature type="compositionally biased region" description="Polar residues" evidence="1">
    <location>
        <begin position="317"/>
        <end position="328"/>
    </location>
</feature>
<comment type="caution">
    <text evidence="2">The sequence shown here is derived from an EMBL/GenBank/DDBJ whole genome shotgun (WGS) entry which is preliminary data.</text>
</comment>
<evidence type="ECO:0000256" key="1">
    <source>
        <dbReference type="SAM" id="MobiDB-lite"/>
    </source>
</evidence>
<gene>
    <name evidence="2" type="ORF">F2Q68_00016487</name>
</gene>
<reference evidence="2" key="1">
    <citation type="submission" date="2019-12" db="EMBL/GenBank/DDBJ databases">
        <title>Genome sequencing and annotation of Brassica cretica.</title>
        <authorList>
            <person name="Studholme D.J."/>
            <person name="Sarris P.F."/>
        </authorList>
    </citation>
    <scope>NUCLEOTIDE SEQUENCE</scope>
    <source>
        <strain evidence="2">PFS-001/15</strain>
        <tissue evidence="2">Leaf</tissue>
    </source>
</reference>
<proteinExistence type="predicted"/>
<accession>A0A8S9HII1</accession>
<protein>
    <submittedName>
        <fullName evidence="2">Uncharacterized protein</fullName>
    </submittedName>
</protein>
<dbReference type="EMBL" id="QGKW02001940">
    <property type="protein sequence ID" value="KAF2557793.1"/>
    <property type="molecule type" value="Genomic_DNA"/>
</dbReference>